<keyword evidence="1 4" id="KW-0732">Signal</keyword>
<dbReference type="EnsemblMetazoa" id="XM_014399428.2">
    <property type="protein sequence ID" value="XP_014254914.1"/>
    <property type="gene ID" value="LOC106669741"/>
</dbReference>
<dbReference type="OMA" id="CIKESAQ"/>
<evidence type="ECO:0000256" key="2">
    <source>
        <dbReference type="ARBA" id="ARBA00023108"/>
    </source>
</evidence>
<dbReference type="Pfam" id="PF06585">
    <property type="entry name" value="JHBP"/>
    <property type="match status" value="1"/>
</dbReference>
<dbReference type="Gene3D" id="3.15.10.30">
    <property type="entry name" value="Haemolymph juvenile hormone binding protein"/>
    <property type="match status" value="1"/>
</dbReference>
<evidence type="ECO:0000256" key="1">
    <source>
        <dbReference type="ARBA" id="ARBA00022729"/>
    </source>
</evidence>
<accession>A0A8I6RYX3</accession>
<keyword evidence="6" id="KW-1185">Reference proteome</keyword>
<dbReference type="SMART" id="SM00700">
    <property type="entry name" value="JHBP"/>
    <property type="match status" value="1"/>
</dbReference>
<feature type="chain" id="PRO_5035233118" evidence="4">
    <location>
        <begin position="17"/>
        <end position="247"/>
    </location>
</feature>
<dbReference type="GO" id="GO:0007623">
    <property type="term" value="P:circadian rhythm"/>
    <property type="evidence" value="ECO:0007669"/>
    <property type="project" value="UniProtKB-ARBA"/>
</dbReference>
<comment type="similarity">
    <text evidence="3">Belongs to the TO family.</text>
</comment>
<dbReference type="FunFam" id="3.15.10.30:FF:000001">
    <property type="entry name" value="Takeout-like protein 1"/>
    <property type="match status" value="1"/>
</dbReference>
<reference evidence="5" key="1">
    <citation type="submission" date="2022-01" db="UniProtKB">
        <authorList>
            <consortium name="EnsemblMetazoa"/>
        </authorList>
    </citation>
    <scope>IDENTIFICATION</scope>
</reference>
<dbReference type="Proteomes" id="UP000494040">
    <property type="component" value="Unassembled WGS sequence"/>
</dbReference>
<dbReference type="KEGG" id="clec:106669741"/>
<feature type="signal peptide" evidence="4">
    <location>
        <begin position="1"/>
        <end position="16"/>
    </location>
</feature>
<dbReference type="GeneID" id="106669741"/>
<sequence length="247" mass="27709">MLPTGVLLFFVVSCTATVRLPSYMRACSRNDPNLNECALKNGRAIIPKLIPGDPSIRLPPLDPLVLDKVEISPTGASGSVTMRLRCYRCHVYGLKNARLQDVKLNLNKRQINIKLNIPRLVVTGKYDVSGRILVLPISGRGISNITLTNVNVVAGLDWKSLKRKGEEYSQFVKHRVTFTASLLRINLSNLFGDRLLSDNMNLILNENWREVLRDLAPSISDTVGHIIRVTLNQIFDLIPYSQFFPDT</sequence>
<proteinExistence type="inferred from homology"/>
<dbReference type="GO" id="GO:0005615">
    <property type="term" value="C:extracellular space"/>
    <property type="evidence" value="ECO:0007669"/>
    <property type="project" value="TreeGrafter"/>
</dbReference>
<evidence type="ECO:0000313" key="6">
    <source>
        <dbReference type="Proteomes" id="UP000494040"/>
    </source>
</evidence>
<dbReference type="AlphaFoldDB" id="A0A8I6RYX3"/>
<dbReference type="InterPro" id="IPR010562">
    <property type="entry name" value="Haemolymph_juvenile_hormone-bd"/>
</dbReference>
<dbReference type="OrthoDB" id="8194225at2759"/>
<evidence type="ECO:0000313" key="5">
    <source>
        <dbReference type="EnsemblMetazoa" id="XP_014254914.1"/>
    </source>
</evidence>
<evidence type="ECO:0000256" key="3">
    <source>
        <dbReference type="ARBA" id="ARBA00060902"/>
    </source>
</evidence>
<organism evidence="5 6">
    <name type="scientific">Cimex lectularius</name>
    <name type="common">Bed bug</name>
    <name type="synonym">Acanthia lectularia</name>
    <dbReference type="NCBI Taxonomy" id="79782"/>
    <lineage>
        <taxon>Eukaryota</taxon>
        <taxon>Metazoa</taxon>
        <taxon>Ecdysozoa</taxon>
        <taxon>Arthropoda</taxon>
        <taxon>Hexapoda</taxon>
        <taxon>Insecta</taxon>
        <taxon>Pterygota</taxon>
        <taxon>Neoptera</taxon>
        <taxon>Paraneoptera</taxon>
        <taxon>Hemiptera</taxon>
        <taxon>Heteroptera</taxon>
        <taxon>Panheteroptera</taxon>
        <taxon>Cimicomorpha</taxon>
        <taxon>Cimicidae</taxon>
        <taxon>Cimex</taxon>
    </lineage>
</organism>
<dbReference type="PANTHER" id="PTHR11008">
    <property type="entry name" value="PROTEIN TAKEOUT-LIKE PROTEIN"/>
    <property type="match status" value="1"/>
</dbReference>
<protein>
    <submittedName>
        <fullName evidence="5">Uncharacterized protein</fullName>
    </submittedName>
</protein>
<dbReference type="InterPro" id="IPR038606">
    <property type="entry name" value="To_sf"/>
</dbReference>
<keyword evidence="2" id="KW-0090">Biological rhythms</keyword>
<dbReference type="RefSeq" id="XP_014254914.1">
    <property type="nucleotide sequence ID" value="XM_014399428.2"/>
</dbReference>
<dbReference type="PANTHER" id="PTHR11008:SF40">
    <property type="entry name" value="PROTEIN TAKEOUT"/>
    <property type="match status" value="1"/>
</dbReference>
<name>A0A8I6RYX3_CIMLE</name>
<evidence type="ECO:0000256" key="4">
    <source>
        <dbReference type="SAM" id="SignalP"/>
    </source>
</evidence>